<evidence type="ECO:0000256" key="3">
    <source>
        <dbReference type="ARBA" id="ARBA00022553"/>
    </source>
</evidence>
<dbReference type="SUPFAM" id="SSF47384">
    <property type="entry name" value="Homodimeric domain of signal transducing histidine kinase"/>
    <property type="match status" value="1"/>
</dbReference>
<keyword evidence="4" id="KW-0472">Membrane</keyword>
<dbReference type="Proteomes" id="UP000033434">
    <property type="component" value="Unassembled WGS sequence"/>
</dbReference>
<dbReference type="Gene3D" id="3.30.565.10">
    <property type="entry name" value="Histidine kinase-like ATPase, C-terminal domain"/>
    <property type="match status" value="1"/>
</dbReference>
<dbReference type="Pfam" id="PF02518">
    <property type="entry name" value="HATPase_c"/>
    <property type="match status" value="1"/>
</dbReference>
<dbReference type="PROSITE" id="PS50109">
    <property type="entry name" value="HIS_KIN"/>
    <property type="match status" value="1"/>
</dbReference>
<dbReference type="SUPFAM" id="SSF55874">
    <property type="entry name" value="ATPase domain of HSP90 chaperone/DNA topoisomerase II/histidine kinase"/>
    <property type="match status" value="1"/>
</dbReference>
<evidence type="ECO:0000256" key="2">
    <source>
        <dbReference type="ARBA" id="ARBA00012438"/>
    </source>
</evidence>
<dbReference type="Pfam" id="PF00512">
    <property type="entry name" value="HisKA"/>
    <property type="match status" value="1"/>
</dbReference>
<dbReference type="InterPro" id="IPR003594">
    <property type="entry name" value="HATPase_dom"/>
</dbReference>
<comment type="caution">
    <text evidence="6">The sequence shown here is derived from an EMBL/GenBank/DDBJ whole genome shotgun (WGS) entry which is preliminary data.</text>
</comment>
<sequence length="432" mass="49801">MPLQNNSLESFWKRQCLLLMLIQISLLFVCWQFGFSQPKPIFNIVTLGSLVTWIITTIWLFHRVIVQVKSSYLRSTTQLESCQNRDFSQQAKARFTTGVIGDFHHQLNKLSNDLLTSKNNEDKDSFLLLRLVKQLNTPILVFDERLQLSFGNQACTTLFNQPWQTLRFTSAARLGLGNQPDWHFTDEKRQQRWQVRHSNFNHNGHTYHLLVMTDIQIALREQELKAWQRLIRVISHEIRNSLTPVSTMLERLRHRASNERDSAAFDIIVERCEHLAEFVKRYAQLQQSVTVKATEQPFSQLCIELSALFPQANWQLEGQHLTLNCDVTLLKQVLINLTKNALEACSDRPQLTLSLKLKNRTATICLTDNGHGLINTDNLFVPFYSTKEHGEGIGLMLCQHLTEQMNGQLQLVNRADGQRGASAFITLVQPTH</sequence>
<protein>
    <recommendedName>
        <fullName evidence="2">histidine kinase</fullName>
        <ecNumber evidence="2">2.7.13.3</ecNumber>
    </recommendedName>
</protein>
<dbReference type="PATRIC" id="fig|1129367.4.peg.5145"/>
<dbReference type="SMART" id="SM00387">
    <property type="entry name" value="HATPase_c"/>
    <property type="match status" value="1"/>
</dbReference>
<organism evidence="6 7">
    <name type="scientific">Pseudoalteromonas luteoviolacea S4054</name>
    <dbReference type="NCBI Taxonomy" id="1129367"/>
    <lineage>
        <taxon>Bacteria</taxon>
        <taxon>Pseudomonadati</taxon>
        <taxon>Pseudomonadota</taxon>
        <taxon>Gammaproteobacteria</taxon>
        <taxon>Alteromonadales</taxon>
        <taxon>Pseudoalteromonadaceae</taxon>
        <taxon>Pseudoalteromonas</taxon>
    </lineage>
</organism>
<dbReference type="EMBL" id="AUXW01000198">
    <property type="protein sequence ID" value="KKE81113.1"/>
    <property type="molecule type" value="Genomic_DNA"/>
</dbReference>
<comment type="catalytic activity">
    <reaction evidence="1">
        <text>ATP + protein L-histidine = ADP + protein N-phospho-L-histidine.</text>
        <dbReference type="EC" id="2.7.13.3"/>
    </reaction>
</comment>
<dbReference type="GO" id="GO:0000155">
    <property type="term" value="F:phosphorelay sensor kinase activity"/>
    <property type="evidence" value="ECO:0007669"/>
    <property type="project" value="InterPro"/>
</dbReference>
<dbReference type="CDD" id="cd00082">
    <property type="entry name" value="HisKA"/>
    <property type="match status" value="1"/>
</dbReference>
<feature type="transmembrane region" description="Helical" evidence="4">
    <location>
        <begin position="41"/>
        <end position="61"/>
    </location>
</feature>
<evidence type="ECO:0000313" key="6">
    <source>
        <dbReference type="EMBL" id="KKE81113.1"/>
    </source>
</evidence>
<dbReference type="RefSeq" id="WP_046358418.1">
    <property type="nucleotide sequence ID" value="NZ_AUXW01000198.1"/>
</dbReference>
<gene>
    <name evidence="6" type="ORF">N479_03665</name>
</gene>
<dbReference type="PANTHER" id="PTHR43065">
    <property type="entry name" value="SENSOR HISTIDINE KINASE"/>
    <property type="match status" value="1"/>
</dbReference>
<dbReference type="InterPro" id="IPR036890">
    <property type="entry name" value="HATPase_C_sf"/>
</dbReference>
<dbReference type="InterPro" id="IPR005467">
    <property type="entry name" value="His_kinase_dom"/>
</dbReference>
<name>A0A0F6A4V0_9GAMM</name>
<proteinExistence type="predicted"/>
<reference evidence="6 7" key="1">
    <citation type="journal article" date="2015" name="BMC Genomics">
        <title>Genome mining reveals unlocked bioactive potential of marine Gram-negative bacteria.</title>
        <authorList>
            <person name="Machado H."/>
            <person name="Sonnenschein E.C."/>
            <person name="Melchiorsen J."/>
            <person name="Gram L."/>
        </authorList>
    </citation>
    <scope>NUCLEOTIDE SEQUENCE [LARGE SCALE GENOMIC DNA]</scope>
    <source>
        <strain evidence="6 7">S4054</strain>
    </source>
</reference>
<accession>A0A0F6A4V0</accession>
<evidence type="ECO:0000259" key="5">
    <source>
        <dbReference type="PROSITE" id="PS50109"/>
    </source>
</evidence>
<dbReference type="PRINTS" id="PR00344">
    <property type="entry name" value="BCTRLSENSOR"/>
</dbReference>
<dbReference type="InterPro" id="IPR004358">
    <property type="entry name" value="Sig_transdc_His_kin-like_C"/>
</dbReference>
<keyword evidence="4" id="KW-0812">Transmembrane</keyword>
<dbReference type="PANTHER" id="PTHR43065:SF51">
    <property type="entry name" value="HISTIDINE KINASE"/>
    <property type="match status" value="1"/>
</dbReference>
<evidence type="ECO:0000313" key="7">
    <source>
        <dbReference type="Proteomes" id="UP000033434"/>
    </source>
</evidence>
<feature type="domain" description="Histidine kinase" evidence="5">
    <location>
        <begin position="233"/>
        <end position="431"/>
    </location>
</feature>
<dbReference type="EC" id="2.7.13.3" evidence="2"/>
<evidence type="ECO:0000256" key="1">
    <source>
        <dbReference type="ARBA" id="ARBA00000085"/>
    </source>
</evidence>
<dbReference type="InterPro" id="IPR036097">
    <property type="entry name" value="HisK_dim/P_sf"/>
</dbReference>
<keyword evidence="3" id="KW-0597">Phosphoprotein</keyword>
<feature type="transmembrane region" description="Helical" evidence="4">
    <location>
        <begin position="16"/>
        <end position="35"/>
    </location>
</feature>
<dbReference type="InterPro" id="IPR003661">
    <property type="entry name" value="HisK_dim/P_dom"/>
</dbReference>
<dbReference type="Gene3D" id="1.10.287.130">
    <property type="match status" value="1"/>
</dbReference>
<evidence type="ECO:0000256" key="4">
    <source>
        <dbReference type="SAM" id="Phobius"/>
    </source>
</evidence>
<dbReference type="AlphaFoldDB" id="A0A0F6A4V0"/>
<dbReference type="CDD" id="cd00075">
    <property type="entry name" value="HATPase"/>
    <property type="match status" value="1"/>
</dbReference>
<keyword evidence="4" id="KW-1133">Transmembrane helix</keyword>